<evidence type="ECO:0000259" key="1">
    <source>
        <dbReference type="PROSITE" id="PS50801"/>
    </source>
</evidence>
<name>A0A4Q9FMI4_9FLAO</name>
<dbReference type="InterPro" id="IPR002645">
    <property type="entry name" value="STAS_dom"/>
</dbReference>
<dbReference type="Proteomes" id="UP000292372">
    <property type="component" value="Unassembled WGS sequence"/>
</dbReference>
<sequence>MDLKITACNNFFKLRGVLNENNTSFFKKEICDAIDAYQKLTVSVDALEAIDANAVESFTNMYFYAKSLQKEFTIVGVGCKELYDHFQSYKVA</sequence>
<dbReference type="RefSeq" id="WP_130937185.1">
    <property type="nucleotide sequence ID" value="NZ_BMEE01000003.1"/>
</dbReference>
<gene>
    <name evidence="2" type="ORF">EYD46_10915</name>
</gene>
<protein>
    <recommendedName>
        <fullName evidence="1">STAS domain-containing protein</fullName>
    </recommendedName>
</protein>
<evidence type="ECO:0000313" key="2">
    <source>
        <dbReference type="EMBL" id="TBN15632.1"/>
    </source>
</evidence>
<comment type="caution">
    <text evidence="2">The sequence shown here is derived from an EMBL/GenBank/DDBJ whole genome shotgun (WGS) entry which is preliminary data.</text>
</comment>
<keyword evidence="3" id="KW-1185">Reference proteome</keyword>
<dbReference type="OrthoDB" id="1163458at2"/>
<organism evidence="2 3">
    <name type="scientific">Hyunsoonleella pacifica</name>
    <dbReference type="NCBI Taxonomy" id="1080224"/>
    <lineage>
        <taxon>Bacteria</taxon>
        <taxon>Pseudomonadati</taxon>
        <taxon>Bacteroidota</taxon>
        <taxon>Flavobacteriia</taxon>
        <taxon>Flavobacteriales</taxon>
        <taxon>Flavobacteriaceae</taxon>
    </lineage>
</organism>
<proteinExistence type="predicted"/>
<dbReference type="AlphaFoldDB" id="A0A4Q9FMI4"/>
<evidence type="ECO:0000313" key="3">
    <source>
        <dbReference type="Proteomes" id="UP000292372"/>
    </source>
</evidence>
<dbReference type="EMBL" id="SIRS01000004">
    <property type="protein sequence ID" value="TBN15632.1"/>
    <property type="molecule type" value="Genomic_DNA"/>
</dbReference>
<reference evidence="2 3" key="1">
    <citation type="journal article" date="2015" name="Int. J. Syst. Evol. Microbiol.">
        <title>Hyunsoonleella pacifica sp. nov., isolated from seawater of South Pacific Gyre.</title>
        <authorList>
            <person name="Gao X."/>
            <person name="Zhang Z."/>
            <person name="Dai X."/>
            <person name="Zhang X.H."/>
        </authorList>
    </citation>
    <scope>NUCLEOTIDE SEQUENCE [LARGE SCALE GENOMIC DNA]</scope>
    <source>
        <strain evidence="2 3">SW033</strain>
    </source>
</reference>
<feature type="domain" description="STAS" evidence="1">
    <location>
        <begin position="12"/>
        <end position="92"/>
    </location>
</feature>
<dbReference type="PROSITE" id="PS50801">
    <property type="entry name" value="STAS"/>
    <property type="match status" value="1"/>
</dbReference>
<accession>A0A4Q9FMI4</accession>
<dbReference type="SUPFAM" id="SSF52091">
    <property type="entry name" value="SpoIIaa-like"/>
    <property type="match status" value="1"/>
</dbReference>
<dbReference type="InterPro" id="IPR036513">
    <property type="entry name" value="STAS_dom_sf"/>
</dbReference>